<evidence type="ECO:0000313" key="2">
    <source>
        <dbReference type="Proteomes" id="UP000266841"/>
    </source>
</evidence>
<reference evidence="1 2" key="1">
    <citation type="journal article" date="2012" name="Genome Biol.">
        <title>Genome and low-iron response of an oceanic diatom adapted to chronic iron limitation.</title>
        <authorList>
            <person name="Lommer M."/>
            <person name="Specht M."/>
            <person name="Roy A.S."/>
            <person name="Kraemer L."/>
            <person name="Andreson R."/>
            <person name="Gutowska M.A."/>
            <person name="Wolf J."/>
            <person name="Bergner S.V."/>
            <person name="Schilhabel M.B."/>
            <person name="Klostermeier U.C."/>
            <person name="Beiko R.G."/>
            <person name="Rosenstiel P."/>
            <person name="Hippler M."/>
            <person name="Laroche J."/>
        </authorList>
    </citation>
    <scope>NUCLEOTIDE SEQUENCE [LARGE SCALE GENOMIC DNA]</scope>
    <source>
        <strain evidence="1 2">CCMP1005</strain>
    </source>
</reference>
<keyword evidence="2" id="KW-1185">Reference proteome</keyword>
<dbReference type="AlphaFoldDB" id="K0S672"/>
<comment type="caution">
    <text evidence="1">The sequence shown here is derived from an EMBL/GenBank/DDBJ whole genome shotgun (WGS) entry which is preliminary data.</text>
</comment>
<feature type="non-terminal residue" evidence="1">
    <location>
        <position position="1"/>
    </location>
</feature>
<accession>K0S672</accession>
<organism evidence="1 2">
    <name type="scientific">Thalassiosira oceanica</name>
    <name type="common">Marine diatom</name>
    <dbReference type="NCBI Taxonomy" id="159749"/>
    <lineage>
        <taxon>Eukaryota</taxon>
        <taxon>Sar</taxon>
        <taxon>Stramenopiles</taxon>
        <taxon>Ochrophyta</taxon>
        <taxon>Bacillariophyta</taxon>
        <taxon>Coscinodiscophyceae</taxon>
        <taxon>Thalassiosirophycidae</taxon>
        <taxon>Thalassiosirales</taxon>
        <taxon>Thalassiosiraceae</taxon>
        <taxon>Thalassiosira</taxon>
    </lineage>
</organism>
<gene>
    <name evidence="1" type="ORF">THAOC_18885</name>
</gene>
<dbReference type="EMBL" id="AGNL01020757">
    <property type="protein sequence ID" value="EJK60715.1"/>
    <property type="molecule type" value="Genomic_DNA"/>
</dbReference>
<proteinExistence type="predicted"/>
<protein>
    <submittedName>
        <fullName evidence="1">Uncharacterized protein</fullName>
    </submittedName>
</protein>
<dbReference type="Proteomes" id="UP000266841">
    <property type="component" value="Unassembled WGS sequence"/>
</dbReference>
<evidence type="ECO:0000313" key="1">
    <source>
        <dbReference type="EMBL" id="EJK60715.1"/>
    </source>
</evidence>
<name>K0S672_THAOC</name>
<sequence length="75" mass="8795">ICVSAFFALRGGDKPTLILLFCPTYEQVWLWQCRRRPSLTEIHLQPPPSATSRPPPRLQLIYLPLSFILYLLFFF</sequence>